<dbReference type="EMBL" id="LAZL01000023">
    <property type="protein sequence ID" value="KMT64493.1"/>
    <property type="molecule type" value="Genomic_DNA"/>
</dbReference>
<name>A0A0J8GUX5_9ALTE</name>
<reference evidence="1 2" key="1">
    <citation type="submission" date="2015-04" db="EMBL/GenBank/DDBJ databases">
        <title>Draft Genome Sequence of the Novel Agar-Digesting Marine Bacterium Q1.</title>
        <authorList>
            <person name="Li Y."/>
            <person name="Li D."/>
            <person name="Chen G."/>
            <person name="Du Z."/>
        </authorList>
    </citation>
    <scope>NUCLEOTIDE SEQUENCE [LARGE SCALE GENOMIC DNA]</scope>
    <source>
        <strain evidence="1 2">Q1</strain>
    </source>
</reference>
<sequence length="71" mass="8197">TSYNSLQEYVDSSQINISQIDDLETETWNEFVAQTSSFDSWESMKALALGELRSKHKEQVIEELCNIKPIQ</sequence>
<evidence type="ECO:0000313" key="1">
    <source>
        <dbReference type="EMBL" id="KMT64493.1"/>
    </source>
</evidence>
<accession>A0A0J8GUX5</accession>
<comment type="caution">
    <text evidence="1">The sequence shown here is derived from an EMBL/GenBank/DDBJ whole genome shotgun (WGS) entry which is preliminary data.</text>
</comment>
<dbReference type="RefSeq" id="WP_048693559.1">
    <property type="nucleotide sequence ID" value="NZ_KQ130496.1"/>
</dbReference>
<gene>
    <name evidence="1" type="ORF">XM47_13595</name>
</gene>
<protein>
    <submittedName>
        <fullName evidence="1">Uncharacterized protein</fullName>
    </submittedName>
</protein>
<organism evidence="1 2">
    <name type="scientific">Catenovulum maritimum</name>
    <dbReference type="NCBI Taxonomy" id="1513271"/>
    <lineage>
        <taxon>Bacteria</taxon>
        <taxon>Pseudomonadati</taxon>
        <taxon>Pseudomonadota</taxon>
        <taxon>Gammaproteobacteria</taxon>
        <taxon>Alteromonadales</taxon>
        <taxon>Alteromonadaceae</taxon>
        <taxon>Catenovulum</taxon>
    </lineage>
</organism>
<keyword evidence="2" id="KW-1185">Reference proteome</keyword>
<feature type="non-terminal residue" evidence="1">
    <location>
        <position position="1"/>
    </location>
</feature>
<evidence type="ECO:0000313" key="2">
    <source>
        <dbReference type="Proteomes" id="UP000037600"/>
    </source>
</evidence>
<dbReference type="AlphaFoldDB" id="A0A0J8GUX5"/>
<dbReference type="Proteomes" id="UP000037600">
    <property type="component" value="Unassembled WGS sequence"/>
</dbReference>
<proteinExistence type="predicted"/>